<dbReference type="Proteomes" id="UP000618319">
    <property type="component" value="Unassembled WGS sequence"/>
</dbReference>
<feature type="transmembrane region" description="Helical" evidence="5">
    <location>
        <begin position="122"/>
        <end position="141"/>
    </location>
</feature>
<evidence type="ECO:0000256" key="5">
    <source>
        <dbReference type="SAM" id="Phobius"/>
    </source>
</evidence>
<evidence type="ECO:0000256" key="1">
    <source>
        <dbReference type="ARBA" id="ARBA00004127"/>
    </source>
</evidence>
<feature type="transmembrane region" description="Helical" evidence="5">
    <location>
        <begin position="153"/>
        <end position="173"/>
    </location>
</feature>
<feature type="transmembrane region" description="Helical" evidence="5">
    <location>
        <begin position="242"/>
        <end position="269"/>
    </location>
</feature>
<reference evidence="7 8" key="1">
    <citation type="submission" date="2018-02" db="EMBL/GenBank/DDBJ databases">
        <title>Sphingobacterium KA21.</title>
        <authorList>
            <person name="Vasarhelyi B.M."/>
            <person name="Deshmukh S."/>
            <person name="Balint B."/>
            <person name="Kukolya J."/>
        </authorList>
    </citation>
    <scope>NUCLEOTIDE SEQUENCE [LARGE SCALE GENOMIC DNA]</scope>
    <source>
        <strain evidence="7 8">Ka21</strain>
    </source>
</reference>
<comment type="caution">
    <text evidence="7">The sequence shown here is derived from an EMBL/GenBank/DDBJ whole genome shotgun (WGS) entry which is preliminary data.</text>
</comment>
<sequence>MNLANLNASSQAADALRIFPRGLGLLLAIEMIQLWVDLPLLYGPSGLIDPALLQLRQRAIGWSIYDLTDAIPHLQTLTLPTVHLLAVLYIGLCVALVLNLQVRLSSLLLLFLHHTLFIADPNWAYGVDYLALTGLFFSCCFYPGRTASGTQTYWATIGLFALQAQLTVVYLFGGWSKLMGGSWQNGEALWKAVQQAYLGSAVPISVSWGSWPFIWIATGWAAMLVELAYPLAWFGRRTRHGIWIAISGLHAGIALTMGLYHFAMIMIWYNCCAWYIPYTKLTKSINLPLERDGSAIASTNGSPPPSIQGKGVKK</sequence>
<keyword evidence="2 5" id="KW-0812">Transmembrane</keyword>
<evidence type="ECO:0000256" key="3">
    <source>
        <dbReference type="ARBA" id="ARBA00022989"/>
    </source>
</evidence>
<dbReference type="PANTHER" id="PTHR39535:SF2">
    <property type="entry name" value="HTTM DOMAIN-CONTAINING PROTEIN"/>
    <property type="match status" value="1"/>
</dbReference>
<feature type="transmembrane region" description="Helical" evidence="5">
    <location>
        <begin position="213"/>
        <end position="235"/>
    </location>
</feature>
<gene>
    <name evidence="7" type="ORF">C4F40_14955</name>
</gene>
<dbReference type="InterPro" id="IPR052964">
    <property type="entry name" value="Sporulation_signal_mat"/>
</dbReference>
<name>A0ABR9T9J4_9SPHI</name>
<comment type="subcellular location">
    <subcellularLocation>
        <location evidence="1">Endomembrane system</location>
        <topology evidence="1">Multi-pass membrane protein</topology>
    </subcellularLocation>
</comment>
<evidence type="ECO:0000313" key="8">
    <source>
        <dbReference type="Proteomes" id="UP000618319"/>
    </source>
</evidence>
<evidence type="ECO:0000256" key="2">
    <source>
        <dbReference type="ARBA" id="ARBA00022692"/>
    </source>
</evidence>
<accession>A0ABR9T9J4</accession>
<proteinExistence type="predicted"/>
<keyword evidence="3 5" id="KW-1133">Transmembrane helix</keyword>
<evidence type="ECO:0000259" key="6">
    <source>
        <dbReference type="SMART" id="SM00752"/>
    </source>
</evidence>
<dbReference type="InterPro" id="IPR011020">
    <property type="entry name" value="HTTM-like"/>
</dbReference>
<feature type="transmembrane region" description="Helical" evidence="5">
    <location>
        <begin position="82"/>
        <end position="102"/>
    </location>
</feature>
<organism evidence="7 8">
    <name type="scientific">Sphingobacterium pedocola</name>
    <dbReference type="NCBI Taxonomy" id="2082722"/>
    <lineage>
        <taxon>Bacteria</taxon>
        <taxon>Pseudomonadati</taxon>
        <taxon>Bacteroidota</taxon>
        <taxon>Sphingobacteriia</taxon>
        <taxon>Sphingobacteriales</taxon>
        <taxon>Sphingobacteriaceae</taxon>
        <taxon>Sphingobacterium</taxon>
    </lineage>
</organism>
<keyword evidence="8" id="KW-1185">Reference proteome</keyword>
<protein>
    <recommendedName>
        <fullName evidence="6">HTTM-like domain-containing protein</fullName>
    </recommendedName>
</protein>
<feature type="domain" description="HTTM-like" evidence="6">
    <location>
        <begin position="5"/>
        <end position="271"/>
    </location>
</feature>
<evidence type="ECO:0000313" key="7">
    <source>
        <dbReference type="EMBL" id="MBE8722027.1"/>
    </source>
</evidence>
<evidence type="ECO:0000256" key="4">
    <source>
        <dbReference type="ARBA" id="ARBA00023136"/>
    </source>
</evidence>
<keyword evidence="4 5" id="KW-0472">Membrane</keyword>
<dbReference type="EMBL" id="PSKQ01000022">
    <property type="protein sequence ID" value="MBE8722027.1"/>
    <property type="molecule type" value="Genomic_DNA"/>
</dbReference>
<dbReference type="SMART" id="SM00752">
    <property type="entry name" value="HTTM"/>
    <property type="match status" value="1"/>
</dbReference>
<dbReference type="PANTHER" id="PTHR39535">
    <property type="entry name" value="SPORULATION-DELAYING PROTEIN SDPB"/>
    <property type="match status" value="1"/>
</dbReference>